<dbReference type="Proteomes" id="UP000322530">
    <property type="component" value="Unassembled WGS sequence"/>
</dbReference>
<protein>
    <recommendedName>
        <fullName evidence="3">N-acetyltransferase domain-containing protein</fullName>
    </recommendedName>
</protein>
<gene>
    <name evidence="1" type="ORF">KDI_45330</name>
</gene>
<name>A0A5A5TIZ8_9CHLR</name>
<dbReference type="RefSeq" id="WP_149403822.1">
    <property type="nucleotide sequence ID" value="NZ_BIXY01000089.1"/>
</dbReference>
<accession>A0A5A5TIZ8</accession>
<dbReference type="AlphaFoldDB" id="A0A5A5TIZ8"/>
<organism evidence="1 2">
    <name type="scientific">Dictyobacter arantiisoli</name>
    <dbReference type="NCBI Taxonomy" id="2014874"/>
    <lineage>
        <taxon>Bacteria</taxon>
        <taxon>Bacillati</taxon>
        <taxon>Chloroflexota</taxon>
        <taxon>Ktedonobacteria</taxon>
        <taxon>Ktedonobacterales</taxon>
        <taxon>Dictyobacteraceae</taxon>
        <taxon>Dictyobacter</taxon>
    </lineage>
</organism>
<evidence type="ECO:0000313" key="2">
    <source>
        <dbReference type="Proteomes" id="UP000322530"/>
    </source>
</evidence>
<evidence type="ECO:0008006" key="3">
    <source>
        <dbReference type="Google" id="ProtNLM"/>
    </source>
</evidence>
<evidence type="ECO:0000313" key="1">
    <source>
        <dbReference type="EMBL" id="GCF10969.1"/>
    </source>
</evidence>
<proteinExistence type="predicted"/>
<reference evidence="1 2" key="1">
    <citation type="submission" date="2019-01" db="EMBL/GenBank/DDBJ databases">
        <title>Draft genome sequence of Dictyobacter sp. Uno17.</title>
        <authorList>
            <person name="Wang C.M."/>
            <person name="Zheng Y."/>
            <person name="Sakai Y."/>
            <person name="Abe K."/>
            <person name="Yokota A."/>
            <person name="Yabe S."/>
        </authorList>
    </citation>
    <scope>NUCLEOTIDE SEQUENCE [LARGE SCALE GENOMIC DNA]</scope>
    <source>
        <strain evidence="1 2">Uno17</strain>
    </source>
</reference>
<comment type="caution">
    <text evidence="1">The sequence shown here is derived from an EMBL/GenBank/DDBJ whole genome shotgun (WGS) entry which is preliminary data.</text>
</comment>
<sequence>MIRGEKIYLRPVRRSDLDLLHTYANDVAFNSEYNMFGLKRDQHLTESFERDGLLTTTFRPC</sequence>
<dbReference type="EMBL" id="BIXY01000089">
    <property type="protein sequence ID" value="GCF10969.1"/>
    <property type="molecule type" value="Genomic_DNA"/>
</dbReference>
<keyword evidence="2" id="KW-1185">Reference proteome</keyword>
<dbReference type="OrthoDB" id="9795206at2"/>